<dbReference type="EMBL" id="JBHTAH010000010">
    <property type="protein sequence ID" value="MFC7070416.1"/>
    <property type="molecule type" value="Genomic_DNA"/>
</dbReference>
<feature type="compositionally biased region" description="Acidic residues" evidence="1">
    <location>
        <begin position="376"/>
        <end position="389"/>
    </location>
</feature>
<dbReference type="InterPro" id="IPR007064">
    <property type="entry name" value="Nmd3_N"/>
</dbReference>
<organism evidence="3 4">
    <name type="scientific">Halobaculum lipolyticum</name>
    <dbReference type="NCBI Taxonomy" id="3032001"/>
    <lineage>
        <taxon>Archaea</taxon>
        <taxon>Methanobacteriati</taxon>
        <taxon>Methanobacteriota</taxon>
        <taxon>Stenosarchaea group</taxon>
        <taxon>Halobacteria</taxon>
        <taxon>Halobacteriales</taxon>
        <taxon>Haloferacaceae</taxon>
        <taxon>Halobaculum</taxon>
    </lineage>
</organism>
<dbReference type="InterPro" id="IPR039768">
    <property type="entry name" value="Nmd3"/>
</dbReference>
<comment type="caution">
    <text evidence="3">The sequence shown here is derived from an EMBL/GenBank/DDBJ whole genome shotgun (WGS) entry which is preliminary data.</text>
</comment>
<feature type="compositionally biased region" description="Basic and acidic residues" evidence="1">
    <location>
        <begin position="18"/>
        <end position="30"/>
    </location>
</feature>
<protein>
    <submittedName>
        <fullName evidence="3">60S ribosomal export protein NMD3</fullName>
    </submittedName>
</protein>
<dbReference type="Proteomes" id="UP001596461">
    <property type="component" value="Unassembled WGS sequence"/>
</dbReference>
<evidence type="ECO:0000313" key="3">
    <source>
        <dbReference type="EMBL" id="MFC7070416.1"/>
    </source>
</evidence>
<dbReference type="PANTHER" id="PTHR12746">
    <property type="entry name" value="NONSENSE-MEDIATED MRNA DECAY PROTEIN 3"/>
    <property type="match status" value="1"/>
</dbReference>
<keyword evidence="4" id="KW-1185">Reference proteome</keyword>
<reference evidence="3 4" key="1">
    <citation type="journal article" date="2019" name="Int. J. Syst. Evol. Microbiol.">
        <title>The Global Catalogue of Microorganisms (GCM) 10K type strain sequencing project: providing services to taxonomists for standard genome sequencing and annotation.</title>
        <authorList>
            <consortium name="The Broad Institute Genomics Platform"/>
            <consortium name="The Broad Institute Genome Sequencing Center for Infectious Disease"/>
            <person name="Wu L."/>
            <person name="Ma J."/>
        </authorList>
    </citation>
    <scope>NUCLEOTIDE SEQUENCE [LARGE SCALE GENOMIC DNA]</scope>
    <source>
        <strain evidence="3 4">DT31</strain>
    </source>
</reference>
<name>A0ABD5WAS8_9EURY</name>
<evidence type="ECO:0000256" key="1">
    <source>
        <dbReference type="SAM" id="MobiDB-lite"/>
    </source>
</evidence>
<proteinExistence type="predicted"/>
<evidence type="ECO:0000313" key="4">
    <source>
        <dbReference type="Proteomes" id="UP001596461"/>
    </source>
</evidence>
<feature type="compositionally biased region" description="Basic and acidic residues" evidence="1">
    <location>
        <begin position="1"/>
        <end position="11"/>
    </location>
</feature>
<dbReference type="GeneID" id="81125067"/>
<feature type="region of interest" description="Disordered" evidence="1">
    <location>
        <begin position="369"/>
        <end position="389"/>
    </location>
</feature>
<evidence type="ECO:0000259" key="2">
    <source>
        <dbReference type="Pfam" id="PF04981"/>
    </source>
</evidence>
<dbReference type="PANTHER" id="PTHR12746:SF2">
    <property type="entry name" value="60S RIBOSOMAL EXPORT PROTEIN NMD3"/>
    <property type="match status" value="1"/>
</dbReference>
<gene>
    <name evidence="3" type="ORF">ACFQL9_12260</name>
</gene>
<sequence>MSEPRDTRDFCPRCGDSVPERTEPLPGEPRERDRVLCDACYFEDFELVDAPDRVEVTVCSHCGAVHRGNRWVDVGARDYTDVAVDEVSEALAVHLKAEDIRWGVEPEQVDRNTIRMHCTFSGVVRDTHVEESVVVPVKISRGTCDRCGRISGGSYAAEVQIRGRERVPDPAEQSRAVEIAESLVAEREADGDRESFVTEVTDQPEGKTVKLSTNKLGKAVATQITEELGGSYSEAPTLVTEDGDGNEVYRVTFAVRLPKFRPGDVIDPDDGDGPVLVRSVRGNLKGVRMASGEPYEARFEEGETPDAEKVGEADDAVETTVVAVEDENAVQVLDPETYEAVTVARPPGVGEDAETVDAVKTDVGLYVVPEKRREDAADDANDAPDADGG</sequence>
<accession>A0ABD5WAS8</accession>
<feature type="domain" description="Nmd3 N-terminal" evidence="2">
    <location>
        <begin position="11"/>
        <end position="257"/>
    </location>
</feature>
<dbReference type="Pfam" id="PF04981">
    <property type="entry name" value="NMD3"/>
    <property type="match status" value="1"/>
</dbReference>
<feature type="region of interest" description="Disordered" evidence="1">
    <location>
        <begin position="1"/>
        <end position="30"/>
    </location>
</feature>
<dbReference type="RefSeq" id="WP_284033142.1">
    <property type="nucleotide sequence ID" value="NZ_CP126154.1"/>
</dbReference>
<dbReference type="AlphaFoldDB" id="A0ABD5WAS8"/>